<evidence type="ECO:0000256" key="2">
    <source>
        <dbReference type="ARBA" id="ARBA00012400"/>
    </source>
</evidence>
<dbReference type="EMBL" id="RQTE01000001">
    <property type="protein sequence ID" value="RZI05015.1"/>
    <property type="molecule type" value="Genomic_DNA"/>
</dbReference>
<dbReference type="GO" id="GO:0043115">
    <property type="term" value="F:precorrin-2 dehydrogenase activity"/>
    <property type="evidence" value="ECO:0007669"/>
    <property type="project" value="UniProtKB-EC"/>
</dbReference>
<evidence type="ECO:0000256" key="1">
    <source>
        <dbReference type="ARBA" id="ARBA00005010"/>
    </source>
</evidence>
<accession>A0A4Q7CRB8</accession>
<keyword evidence="4" id="KW-0520">NAD</keyword>
<protein>
    <recommendedName>
        <fullName evidence="2">precorrin-2 dehydrogenase</fullName>
        <ecNumber evidence="2">1.3.1.76</ecNumber>
    </recommendedName>
</protein>
<gene>
    <name evidence="6" type="ORF">EIG99_00065</name>
</gene>
<evidence type="ECO:0000256" key="3">
    <source>
        <dbReference type="ARBA" id="ARBA00023002"/>
    </source>
</evidence>
<sequence>MYPIQLNLKNKRVALIGGGRIGFRKFKQLAKADYGSVTVISKAFLPEFFEQSYPGIKLITKDYDKEDIAEADVVIIATDSQEINDQIKQDTKPHQLVNHTGDKSQSDFFNMREFDFEDLAISVRSNGGDYIKAKQVSKAIEKYLQEDYGRENGCLDND</sequence>
<comment type="pathway">
    <text evidence="1">Porphyrin-containing compound metabolism; siroheme biosynthesis; sirohydrochlorin from precorrin-2: step 1/1.</text>
</comment>
<dbReference type="GO" id="GO:0004325">
    <property type="term" value="F:ferrochelatase activity"/>
    <property type="evidence" value="ECO:0007669"/>
    <property type="project" value="InterPro"/>
</dbReference>
<keyword evidence="5" id="KW-0627">Porphyrin biosynthesis</keyword>
<evidence type="ECO:0000256" key="4">
    <source>
        <dbReference type="ARBA" id="ARBA00023027"/>
    </source>
</evidence>
<dbReference type="Pfam" id="PF13241">
    <property type="entry name" value="NAD_binding_7"/>
    <property type="match status" value="1"/>
</dbReference>
<dbReference type="UniPathway" id="UPA00262">
    <property type="reaction ID" value="UER00222"/>
</dbReference>
<dbReference type="Proteomes" id="UP000293854">
    <property type="component" value="Unassembled WGS sequence"/>
</dbReference>
<reference evidence="6 7" key="1">
    <citation type="submission" date="2018-11" db="EMBL/GenBank/DDBJ databases">
        <title>Genomic profiling of Staphylococcus species from a Poultry farm system in KwaZulu-Natal, South Africa.</title>
        <authorList>
            <person name="Amoako D.G."/>
            <person name="Somboro A.M."/>
            <person name="Abia A.L.K."/>
            <person name="Bester L.A."/>
            <person name="Essack S.Y."/>
        </authorList>
    </citation>
    <scope>NUCLEOTIDE SEQUENCE [LARGE SCALE GENOMIC DNA]</scope>
    <source>
        <strain evidence="6 7">SA11</strain>
    </source>
</reference>
<evidence type="ECO:0000256" key="5">
    <source>
        <dbReference type="ARBA" id="ARBA00023244"/>
    </source>
</evidence>
<dbReference type="InterPro" id="IPR028161">
    <property type="entry name" value="Met8-like"/>
</dbReference>
<dbReference type="Gene3D" id="3.40.50.720">
    <property type="entry name" value="NAD(P)-binding Rossmann-like Domain"/>
    <property type="match status" value="1"/>
</dbReference>
<dbReference type="AlphaFoldDB" id="A0A4Q7CRB8"/>
<evidence type="ECO:0000313" key="7">
    <source>
        <dbReference type="Proteomes" id="UP000293854"/>
    </source>
</evidence>
<name>A0A4Q7CRB8_9STAP</name>
<organism evidence="6 7">
    <name type="scientific">Staphylococcus condimenti</name>
    <dbReference type="NCBI Taxonomy" id="70255"/>
    <lineage>
        <taxon>Bacteria</taxon>
        <taxon>Bacillati</taxon>
        <taxon>Bacillota</taxon>
        <taxon>Bacilli</taxon>
        <taxon>Bacillales</taxon>
        <taxon>Staphylococcaceae</taxon>
        <taxon>Staphylococcus</taxon>
    </lineage>
</organism>
<dbReference type="InterPro" id="IPR036291">
    <property type="entry name" value="NAD(P)-bd_dom_sf"/>
</dbReference>
<proteinExistence type="predicted"/>
<dbReference type="EC" id="1.3.1.76" evidence="2"/>
<dbReference type="GO" id="GO:0019354">
    <property type="term" value="P:siroheme biosynthetic process"/>
    <property type="evidence" value="ECO:0007669"/>
    <property type="project" value="UniProtKB-UniPathway"/>
</dbReference>
<dbReference type="RefSeq" id="WP_070705004.1">
    <property type="nucleotide sequence ID" value="NZ_CP018776.1"/>
</dbReference>
<dbReference type="PANTHER" id="PTHR35330:SF1">
    <property type="entry name" value="SIROHEME BIOSYNTHESIS PROTEIN MET8"/>
    <property type="match status" value="1"/>
</dbReference>
<evidence type="ECO:0000313" key="6">
    <source>
        <dbReference type="EMBL" id="RZI05015.1"/>
    </source>
</evidence>
<comment type="caution">
    <text evidence="6">The sequence shown here is derived from an EMBL/GenBank/DDBJ whole genome shotgun (WGS) entry which is preliminary data.</text>
</comment>
<dbReference type="SUPFAM" id="SSF51735">
    <property type="entry name" value="NAD(P)-binding Rossmann-fold domains"/>
    <property type="match status" value="1"/>
</dbReference>
<dbReference type="PANTHER" id="PTHR35330">
    <property type="entry name" value="SIROHEME BIOSYNTHESIS PROTEIN MET8"/>
    <property type="match status" value="1"/>
</dbReference>
<keyword evidence="3" id="KW-0560">Oxidoreductase</keyword>